<dbReference type="FunFam" id="1.10.8.270:FF:000031">
    <property type="entry name" value="TBC1 domain family member 5"/>
    <property type="match status" value="1"/>
</dbReference>
<feature type="compositionally biased region" description="Polar residues" evidence="2">
    <location>
        <begin position="648"/>
        <end position="664"/>
    </location>
</feature>
<feature type="region of interest" description="Disordered" evidence="2">
    <location>
        <begin position="130"/>
        <end position="170"/>
    </location>
</feature>
<dbReference type="OrthoDB" id="27140at2759"/>
<dbReference type="PANTHER" id="PTHR22957:SF337">
    <property type="entry name" value="TBC1 DOMAIN FAMILY MEMBER 5"/>
    <property type="match status" value="1"/>
</dbReference>
<gene>
    <name evidence="4" type="ORF">M231_03648</name>
</gene>
<organism evidence="4 5">
    <name type="scientific">Tremella mesenterica</name>
    <name type="common">Jelly fungus</name>
    <dbReference type="NCBI Taxonomy" id="5217"/>
    <lineage>
        <taxon>Eukaryota</taxon>
        <taxon>Fungi</taxon>
        <taxon>Dikarya</taxon>
        <taxon>Basidiomycota</taxon>
        <taxon>Agaricomycotina</taxon>
        <taxon>Tremellomycetes</taxon>
        <taxon>Tremellales</taxon>
        <taxon>Tremellaceae</taxon>
        <taxon>Tremella</taxon>
    </lineage>
</organism>
<sequence length="828" mass="91500">MDVVELEANLFSRPSPQDIKSSWQTLFSDPLLSLSKLKSSALSSTGIGPSIPSTQETNPFIPEGTVLLRSVHWRIYHSLLPTPTSLDLFPPSLEVSRATYTSLRRKFLLAPDGRWANDCSLLFGDLPGHPSQSSHHGKDQSGFSEEEKIDHRKFKNDRKEGTQGAWDPLSLDGSSPWKTWFAHLELRGTIRQDVERTFPDIPYFRGERVRRSLTSALFLWSVLNPDVGYRQGMHELLAVCLLAVDLDSLDSDDITENGTMADAMRATLDRRYVEHDAFAIFQNLMRNAKSFYEWRSEEGVPKIRSPTAAPAPIITRCNYIQNSLLRRVDPQLRETLDKEGVEGQLYLIRWIRLLFTRELPFGLAMRLWDGVFSEDPSLGLLDYICITMLLLIRNELIDAEYPTLLTHLLHFPSPSPTYPFQPHLIISQALFLRNTTSPAGGVEVVLQNRDLLGIKVKPPDQSPWTPHTGSAGPPRLRPTGLAQGLYARAQAAGWDTAILSAVGDLRKNLPDSATAYSYLPALPFSPLSAPIRDPYSTIPSTSALIRPTGQISTSPFSPTPRMTSRGSVDSSVSIKSLRDAERDLAELRLAMLGMGKAMSGWVDRLKTKPQDEEAWKGLERVRDGLLDAAGKEVEEIVGEWGWNEGLESRSTTPIPSSYKPNSRPTPLPLDENHHRGTVHSTPGVDGEKTPTQPNLPVMSPATTNMPQATMNGKSEKAGRVAITQPTSRSPPKNVVSSPSTIINERLAPPSSTSFSRAEPPPQPRPNPIMVRDEWQEDPVVRPSNELVAKPDPLAGLGTTTLIPTRPAQKIQDSSRVKSTVADPLGAGG</sequence>
<reference evidence="4 5" key="1">
    <citation type="submission" date="2016-06" db="EMBL/GenBank/DDBJ databases">
        <title>Evolution of pathogenesis and genome organization in the Tremellales.</title>
        <authorList>
            <person name="Cuomo C."/>
            <person name="Litvintseva A."/>
            <person name="Heitman J."/>
            <person name="Chen Y."/>
            <person name="Sun S."/>
            <person name="Springer D."/>
            <person name="Dromer F."/>
            <person name="Young S."/>
            <person name="Zeng Q."/>
            <person name="Chapman S."/>
            <person name="Gujja S."/>
            <person name="Saif S."/>
            <person name="Birren B."/>
        </authorList>
    </citation>
    <scope>NUCLEOTIDE SEQUENCE [LARGE SCALE GENOMIC DNA]</scope>
    <source>
        <strain evidence="4 5">ATCC 28783</strain>
    </source>
</reference>
<evidence type="ECO:0000256" key="1">
    <source>
        <dbReference type="ARBA" id="ARBA00022468"/>
    </source>
</evidence>
<comment type="caution">
    <text evidence="4">The sequence shown here is derived from an EMBL/GenBank/DDBJ whole genome shotgun (WGS) entry which is preliminary data.</text>
</comment>
<keyword evidence="5" id="KW-1185">Reference proteome</keyword>
<dbReference type="EMBL" id="SDIL01000036">
    <property type="protein sequence ID" value="RXK39143.1"/>
    <property type="molecule type" value="Genomic_DNA"/>
</dbReference>
<dbReference type="Gene3D" id="1.10.8.270">
    <property type="entry name" value="putative rabgap domain of human tbc1 domain family member 14 like domains"/>
    <property type="match status" value="1"/>
</dbReference>
<feature type="region of interest" description="Disordered" evidence="2">
    <location>
        <begin position="457"/>
        <end position="476"/>
    </location>
</feature>
<dbReference type="Pfam" id="PF00566">
    <property type="entry name" value="RabGAP-TBC"/>
    <property type="match status" value="1"/>
</dbReference>
<evidence type="ECO:0000256" key="2">
    <source>
        <dbReference type="SAM" id="MobiDB-lite"/>
    </source>
</evidence>
<dbReference type="VEuPathDB" id="FungiDB:TREMEDRAFT_59421"/>
<dbReference type="SMART" id="SM00164">
    <property type="entry name" value="TBC"/>
    <property type="match status" value="1"/>
</dbReference>
<protein>
    <recommendedName>
        <fullName evidence="3">Rab-GAP TBC domain-containing protein</fullName>
    </recommendedName>
</protein>
<dbReference type="PANTHER" id="PTHR22957">
    <property type="entry name" value="TBC1 DOMAIN FAMILY MEMBER GTPASE-ACTIVATING PROTEIN"/>
    <property type="match status" value="1"/>
</dbReference>
<feature type="region of interest" description="Disordered" evidence="2">
    <location>
        <begin position="645"/>
        <end position="828"/>
    </location>
</feature>
<dbReference type="InterPro" id="IPR035969">
    <property type="entry name" value="Rab-GAP_TBC_sf"/>
</dbReference>
<dbReference type="PROSITE" id="PS50086">
    <property type="entry name" value="TBC_RABGAP"/>
    <property type="match status" value="1"/>
</dbReference>
<feature type="domain" description="Rab-GAP TBC" evidence="3">
    <location>
        <begin position="170"/>
        <end position="375"/>
    </location>
</feature>
<dbReference type="Proteomes" id="UP000289152">
    <property type="component" value="Unassembled WGS sequence"/>
</dbReference>
<evidence type="ECO:0000313" key="4">
    <source>
        <dbReference type="EMBL" id="RXK39143.1"/>
    </source>
</evidence>
<dbReference type="Gene3D" id="1.10.472.80">
    <property type="entry name" value="Ypt/Rab-GAP domain of gyp1p, domain 3"/>
    <property type="match status" value="1"/>
</dbReference>
<feature type="region of interest" description="Disordered" evidence="2">
    <location>
        <begin position="547"/>
        <end position="570"/>
    </location>
</feature>
<feature type="compositionally biased region" description="Polar residues" evidence="2">
    <location>
        <begin position="723"/>
        <end position="742"/>
    </location>
</feature>
<name>A0A4Q1BMT4_TREME</name>
<dbReference type="AlphaFoldDB" id="A0A4Q1BMT4"/>
<evidence type="ECO:0000259" key="3">
    <source>
        <dbReference type="PROSITE" id="PS50086"/>
    </source>
</evidence>
<accession>A0A4Q1BMT4</accession>
<feature type="compositionally biased region" description="Polar residues" evidence="2">
    <location>
        <begin position="689"/>
        <end position="712"/>
    </location>
</feature>
<keyword evidence="1" id="KW-0343">GTPase activation</keyword>
<dbReference type="InterPro" id="IPR000195">
    <property type="entry name" value="Rab-GAP-TBC_dom"/>
</dbReference>
<evidence type="ECO:0000313" key="5">
    <source>
        <dbReference type="Proteomes" id="UP000289152"/>
    </source>
</evidence>
<dbReference type="SUPFAM" id="SSF47923">
    <property type="entry name" value="Ypt/Rab-GAP domain of gyp1p"/>
    <property type="match status" value="2"/>
</dbReference>
<proteinExistence type="predicted"/>
<dbReference type="InParanoid" id="A0A4Q1BMT4"/>
<dbReference type="STRING" id="5217.A0A4Q1BMT4"/>
<dbReference type="GO" id="GO:0005096">
    <property type="term" value="F:GTPase activator activity"/>
    <property type="evidence" value="ECO:0007669"/>
    <property type="project" value="UniProtKB-KW"/>
</dbReference>